<evidence type="ECO:0000313" key="2">
    <source>
        <dbReference type="Proteomes" id="UP000284706"/>
    </source>
</evidence>
<proteinExistence type="predicted"/>
<keyword evidence="2" id="KW-1185">Reference proteome</keyword>
<dbReference type="AlphaFoldDB" id="A0A409Y545"/>
<name>A0A409Y545_9AGAR</name>
<organism evidence="1 2">
    <name type="scientific">Gymnopilus dilepis</name>
    <dbReference type="NCBI Taxonomy" id="231916"/>
    <lineage>
        <taxon>Eukaryota</taxon>
        <taxon>Fungi</taxon>
        <taxon>Dikarya</taxon>
        <taxon>Basidiomycota</taxon>
        <taxon>Agaricomycotina</taxon>
        <taxon>Agaricomycetes</taxon>
        <taxon>Agaricomycetidae</taxon>
        <taxon>Agaricales</taxon>
        <taxon>Agaricineae</taxon>
        <taxon>Hymenogastraceae</taxon>
        <taxon>Gymnopilus</taxon>
    </lineage>
</organism>
<gene>
    <name evidence="1" type="ORF">CVT26_003280</name>
</gene>
<dbReference type="EMBL" id="NHYE01001148">
    <property type="protein sequence ID" value="PPQ98110.1"/>
    <property type="molecule type" value="Genomic_DNA"/>
</dbReference>
<dbReference type="Proteomes" id="UP000284706">
    <property type="component" value="Unassembled WGS sequence"/>
</dbReference>
<sequence>MAWQQRDDVLWSALPDRAGSGAGLAQLEAGRVVSAIVVFFPITLPLLTPQPHFHWHQQAKHALPQLTVERYYASSSVLGLAQVSSPGMHQTDPGVPSSMSVFVGHILHTSTTPRLLVQSTQYDHRPQQVLRIASSWSQEMVSSRREDGHRCCIINTQPKSRSSGAALANDEMDV</sequence>
<protein>
    <submittedName>
        <fullName evidence="1">Uncharacterized protein</fullName>
    </submittedName>
</protein>
<evidence type="ECO:0000313" key="1">
    <source>
        <dbReference type="EMBL" id="PPQ98110.1"/>
    </source>
</evidence>
<accession>A0A409Y545</accession>
<comment type="caution">
    <text evidence="1">The sequence shown here is derived from an EMBL/GenBank/DDBJ whole genome shotgun (WGS) entry which is preliminary data.</text>
</comment>
<dbReference type="InParanoid" id="A0A409Y545"/>
<reference evidence="1 2" key="1">
    <citation type="journal article" date="2018" name="Evol. Lett.">
        <title>Horizontal gene cluster transfer increased hallucinogenic mushroom diversity.</title>
        <authorList>
            <person name="Reynolds H.T."/>
            <person name="Vijayakumar V."/>
            <person name="Gluck-Thaler E."/>
            <person name="Korotkin H.B."/>
            <person name="Matheny P.B."/>
            <person name="Slot J.C."/>
        </authorList>
    </citation>
    <scope>NUCLEOTIDE SEQUENCE [LARGE SCALE GENOMIC DNA]</scope>
    <source>
        <strain evidence="1 2">SRW20</strain>
    </source>
</reference>